<dbReference type="PANTHER" id="PTHR47183">
    <property type="entry name" value="GLUCOSE-1-PHOSPHATE CYTIDYLYLTRANSFERASE-RELATED"/>
    <property type="match status" value="1"/>
</dbReference>
<reference evidence="2 3" key="1">
    <citation type="submission" date="2016-10" db="EMBL/GenBank/DDBJ databases">
        <authorList>
            <person name="de Groot N.N."/>
        </authorList>
    </citation>
    <scope>NUCLEOTIDE SEQUENCE [LARGE SCALE GENOMIC DNA]</scope>
    <source>
        <strain evidence="2 3">DSM 12272</strain>
    </source>
</reference>
<dbReference type="NCBIfam" id="TIGR02623">
    <property type="entry name" value="G1P_cyt_trans"/>
    <property type="match status" value="1"/>
</dbReference>
<name>A0A1H0L9X9_9CLOT</name>
<dbReference type="GO" id="GO:0047343">
    <property type="term" value="F:glucose-1-phosphate cytidylyltransferase activity"/>
    <property type="evidence" value="ECO:0007669"/>
    <property type="project" value="InterPro"/>
</dbReference>
<evidence type="ECO:0000313" key="2">
    <source>
        <dbReference type="EMBL" id="SDO65017.1"/>
    </source>
</evidence>
<dbReference type="InterPro" id="IPR005835">
    <property type="entry name" value="NTP_transferase_dom"/>
</dbReference>
<dbReference type="SUPFAM" id="SSF53448">
    <property type="entry name" value="Nucleotide-diphospho-sugar transferases"/>
    <property type="match status" value="1"/>
</dbReference>
<dbReference type="PANTHER" id="PTHR47183:SF1">
    <property type="entry name" value="GLUCOSE-1-PHOSPHATE CYTIDYLYLTRANSFERASE"/>
    <property type="match status" value="1"/>
</dbReference>
<dbReference type="InterPro" id="IPR013446">
    <property type="entry name" value="G1P_cyt_trans-like"/>
</dbReference>
<dbReference type="RefSeq" id="WP_089964674.1">
    <property type="nucleotide sequence ID" value="NZ_FNJM01000001.1"/>
</dbReference>
<dbReference type="InterPro" id="IPR046981">
    <property type="entry name" value="G1P_cyt_trans"/>
</dbReference>
<dbReference type="Gene3D" id="3.90.550.10">
    <property type="entry name" value="Spore Coat Polysaccharide Biosynthesis Protein SpsA, Chain A"/>
    <property type="match status" value="1"/>
</dbReference>
<proteinExistence type="predicted"/>
<keyword evidence="2" id="KW-0808">Transferase</keyword>
<accession>A0A1H0L9X9</accession>
<evidence type="ECO:0000259" key="1">
    <source>
        <dbReference type="Pfam" id="PF00483"/>
    </source>
</evidence>
<dbReference type="EMBL" id="FNJM01000001">
    <property type="protein sequence ID" value="SDO65017.1"/>
    <property type="molecule type" value="Genomic_DNA"/>
</dbReference>
<dbReference type="Pfam" id="PF00483">
    <property type="entry name" value="NTP_transferase"/>
    <property type="match status" value="1"/>
</dbReference>
<keyword evidence="2" id="KW-0548">Nucleotidyltransferase</keyword>
<dbReference type="OrthoDB" id="9801899at2"/>
<dbReference type="GO" id="GO:0009243">
    <property type="term" value="P:O antigen biosynthetic process"/>
    <property type="evidence" value="ECO:0007669"/>
    <property type="project" value="InterPro"/>
</dbReference>
<sequence>MKVVILAGGFGTRISEESYLKPKPLIEIGEKPILWHIMKIYSHYGFNDFIICAGYKSNLIKDYFYKLQMYENDVTFNYVNKFNMEIHENNNKSNPWNVTVVDTGLNTMTGGRIKRIKDYIGEDEEFMLTYGDGVANVNINELIKAHKSSGKIVTVTAIIPVGRFGVMKVENNLVKEFKEKVSAEDSWISGGFFIANKKIFDYLEEDSTVLEQYPLKTLAKENELGVYKHTGFWQPMDTLKEKEYLEELWFNKNAPWKLWE</sequence>
<organism evidence="2 3">
    <name type="scientific">Clostridium gasigenes</name>
    <dbReference type="NCBI Taxonomy" id="94869"/>
    <lineage>
        <taxon>Bacteria</taxon>
        <taxon>Bacillati</taxon>
        <taxon>Bacillota</taxon>
        <taxon>Clostridia</taxon>
        <taxon>Eubacteriales</taxon>
        <taxon>Clostridiaceae</taxon>
        <taxon>Clostridium</taxon>
    </lineage>
</organism>
<dbReference type="AlphaFoldDB" id="A0A1H0L9X9"/>
<feature type="domain" description="Nucleotidyl transferase" evidence="1">
    <location>
        <begin position="2"/>
        <end position="206"/>
    </location>
</feature>
<dbReference type="Proteomes" id="UP000198597">
    <property type="component" value="Unassembled WGS sequence"/>
</dbReference>
<gene>
    <name evidence="2" type="ORF">SAMN04488529_10137</name>
</gene>
<dbReference type="CDD" id="cd02524">
    <property type="entry name" value="G1P_cytidylyltransferase"/>
    <property type="match status" value="1"/>
</dbReference>
<dbReference type="STRING" id="94869.SAMN04488529_10137"/>
<evidence type="ECO:0000313" key="3">
    <source>
        <dbReference type="Proteomes" id="UP000198597"/>
    </source>
</evidence>
<keyword evidence="3" id="KW-1185">Reference proteome</keyword>
<protein>
    <submittedName>
        <fullName evidence="2">Glucose-1-phosphate cytidylyltransferase</fullName>
    </submittedName>
</protein>
<dbReference type="InterPro" id="IPR029044">
    <property type="entry name" value="Nucleotide-diphossugar_trans"/>
</dbReference>